<dbReference type="OrthoDB" id="5652104at2"/>
<accession>A0A378KQ00</accession>
<gene>
    <name evidence="1" type="ORF">Lqua_0687</name>
    <name evidence="2" type="ORF">NCTC12376_00198</name>
</gene>
<dbReference type="Proteomes" id="UP000054639">
    <property type="component" value="Unassembled WGS sequence"/>
</dbReference>
<dbReference type="RefSeq" id="WP_058472886.1">
    <property type="nucleotide sequence ID" value="NZ_CAAAIL010000007.1"/>
</dbReference>
<protein>
    <submittedName>
        <fullName evidence="2">Opacity protein and related surface antigens</fullName>
    </submittedName>
</protein>
<reference evidence="1 3" key="1">
    <citation type="submission" date="2015-11" db="EMBL/GenBank/DDBJ databases">
        <title>Genomic analysis of 38 Legionella species identifies large and diverse effector repertoires.</title>
        <authorList>
            <person name="Burstein D."/>
            <person name="Amaro F."/>
            <person name="Zusman T."/>
            <person name="Lifshitz Z."/>
            <person name="Cohen O."/>
            <person name="Gilbert J.A."/>
            <person name="Pupko T."/>
            <person name="Shuman H.A."/>
            <person name="Segal G."/>
        </authorList>
    </citation>
    <scope>NUCLEOTIDE SEQUENCE [LARGE SCALE GENOMIC DNA]</scope>
    <source>
        <strain evidence="1 3">ATCC 49507</strain>
    </source>
</reference>
<dbReference type="Proteomes" id="UP000254230">
    <property type="component" value="Unassembled WGS sequence"/>
</dbReference>
<sequence length="293" mass="32745">MKKMDLRDSLMFVISILALSLTKPISAESLKPQKISVNEFNQSQKSPSVSTLNTSFNHRGSWFAGVGIGAMQPSNPASFSINNGSDFDPPNNMDAFSTKWSDSYLVSATVGRFWQRPSQFIPGYAFGLRYQHFFAKDITGQVMQYSLPEFTNYDYNLGASINTLSLYTKLELIQFGPVLPYLTGGLGLSVNHSKLYEEKSLPGIVPRDNPAFAAQTKSQLTYDLGLGVDVLINPQVILSLGYAYQYFGKLSTGYGQRIEWATQRLNLGNLKANTFLIELTYLFDKKENKVFIK</sequence>
<dbReference type="Gene3D" id="2.40.160.20">
    <property type="match status" value="1"/>
</dbReference>
<dbReference type="STRING" id="45072.Lqua_0687"/>
<dbReference type="InterPro" id="IPR011250">
    <property type="entry name" value="OMP/PagP_B-barrel"/>
</dbReference>
<name>A0A378KQ00_9GAMM</name>
<evidence type="ECO:0000313" key="3">
    <source>
        <dbReference type="Proteomes" id="UP000054639"/>
    </source>
</evidence>
<evidence type="ECO:0000313" key="1">
    <source>
        <dbReference type="EMBL" id="KTD52854.1"/>
    </source>
</evidence>
<reference evidence="2 4" key="2">
    <citation type="submission" date="2018-06" db="EMBL/GenBank/DDBJ databases">
        <authorList>
            <consortium name="Pathogen Informatics"/>
            <person name="Doyle S."/>
        </authorList>
    </citation>
    <scope>NUCLEOTIDE SEQUENCE [LARGE SCALE GENOMIC DNA]</scope>
    <source>
        <strain evidence="2 4">NCTC12376</strain>
    </source>
</reference>
<keyword evidence="3" id="KW-1185">Reference proteome</keyword>
<organism evidence="2 4">
    <name type="scientific">Legionella quateirensis</name>
    <dbReference type="NCBI Taxonomy" id="45072"/>
    <lineage>
        <taxon>Bacteria</taxon>
        <taxon>Pseudomonadati</taxon>
        <taxon>Pseudomonadota</taxon>
        <taxon>Gammaproteobacteria</taxon>
        <taxon>Legionellales</taxon>
        <taxon>Legionellaceae</taxon>
        <taxon>Legionella</taxon>
    </lineage>
</organism>
<dbReference type="EMBL" id="LNYR01000006">
    <property type="protein sequence ID" value="KTD52854.1"/>
    <property type="molecule type" value="Genomic_DNA"/>
</dbReference>
<dbReference type="AlphaFoldDB" id="A0A378KQ00"/>
<evidence type="ECO:0000313" key="4">
    <source>
        <dbReference type="Proteomes" id="UP000254230"/>
    </source>
</evidence>
<proteinExistence type="predicted"/>
<dbReference type="EMBL" id="UGOW01000001">
    <property type="protein sequence ID" value="STY16416.1"/>
    <property type="molecule type" value="Genomic_DNA"/>
</dbReference>
<dbReference type="SUPFAM" id="SSF56925">
    <property type="entry name" value="OMPA-like"/>
    <property type="match status" value="1"/>
</dbReference>
<evidence type="ECO:0000313" key="2">
    <source>
        <dbReference type="EMBL" id="STY16416.1"/>
    </source>
</evidence>